<dbReference type="AlphaFoldDB" id="A0A891GUJ6"/>
<evidence type="ECO:0000313" key="1">
    <source>
        <dbReference type="EMBL" id="QRK25922.1"/>
    </source>
</evidence>
<name>A0A891GUJ6_THANO</name>
<sequence length="129" mass="15107">MCCPHKIPEFDPAYQWLKAPRSVMDQSPCVSERGNWVNKFFFDFAEHHLDNMQDPHDYTVSITNQRANIRYTYFIDTMLISVRSDGRGNYQDTRGAGLTDRIQWISQKISVMKSLGTTPKIFHIIESFR</sequence>
<dbReference type="RefSeq" id="YP_010164019.1">
    <property type="nucleotide sequence ID" value="NC_057471.1"/>
</dbReference>
<geneLocation type="mitochondrion" evidence="1"/>
<dbReference type="GeneID" id="67267260"/>
<gene>
    <name evidence="1" type="primary">orf129</name>
</gene>
<accession>A0A891GUJ6</accession>
<reference evidence="1" key="1">
    <citation type="journal article" date="2021" name="Mitochondrial DNA Part B Resour">
        <title>Complete mitochondrial genome of the harmful algal bloom species Thalassiosira nordenskioeldii (Mediophyceae, Bacillariophyta) from the east China sea.</title>
        <authorList>
            <person name="Liu K."/>
            <person name="Liu S."/>
            <person name="Chen Y."/>
            <person name="Liu F."/>
            <person name="Chen N."/>
        </authorList>
    </citation>
    <scope>NUCLEOTIDE SEQUENCE</scope>
    <source>
        <strain evidence="1">CNS00052</strain>
    </source>
</reference>
<protein>
    <submittedName>
        <fullName evidence="1">Uncharacterized protein</fullName>
    </submittedName>
</protein>
<proteinExistence type="predicted"/>
<dbReference type="EMBL" id="MW387419">
    <property type="protein sequence ID" value="QRK25922.1"/>
    <property type="molecule type" value="Genomic_DNA"/>
</dbReference>
<organism evidence="1">
    <name type="scientific">Thalassiosira nordenskioeldii</name>
    <name type="common">Marine diatom</name>
    <dbReference type="NCBI Taxonomy" id="83372"/>
    <lineage>
        <taxon>Eukaryota</taxon>
        <taxon>Sar</taxon>
        <taxon>Stramenopiles</taxon>
        <taxon>Ochrophyta</taxon>
        <taxon>Bacillariophyta</taxon>
        <taxon>Coscinodiscophyceae</taxon>
        <taxon>Thalassiosirophycidae</taxon>
        <taxon>Thalassiosirales</taxon>
        <taxon>Thalassiosiraceae</taxon>
        <taxon>Thalassiosira</taxon>
    </lineage>
</organism>
<keyword evidence="1" id="KW-0496">Mitochondrion</keyword>